<keyword evidence="2" id="KW-0813">Transport</keyword>
<keyword evidence="6" id="KW-0811">Translocation</keyword>
<evidence type="ECO:0000256" key="3">
    <source>
        <dbReference type="ARBA" id="ARBA00022692"/>
    </source>
</evidence>
<name>A0A9X1WK83_9CORY</name>
<dbReference type="Gene3D" id="1.20.5.3310">
    <property type="match status" value="1"/>
</dbReference>
<evidence type="ECO:0000256" key="5">
    <source>
        <dbReference type="ARBA" id="ARBA00022989"/>
    </source>
</evidence>
<feature type="region of interest" description="Disordered" evidence="8">
    <location>
        <begin position="138"/>
        <end position="192"/>
    </location>
</feature>
<keyword evidence="10" id="KW-1185">Reference proteome</keyword>
<feature type="region of interest" description="Disordered" evidence="8">
    <location>
        <begin position="82"/>
        <end position="120"/>
    </location>
</feature>
<dbReference type="GO" id="GO:0016020">
    <property type="term" value="C:membrane"/>
    <property type="evidence" value="ECO:0007669"/>
    <property type="project" value="UniProtKB-ARBA"/>
</dbReference>
<dbReference type="Proteomes" id="UP001139207">
    <property type="component" value="Unassembled WGS sequence"/>
</dbReference>
<evidence type="ECO:0000256" key="4">
    <source>
        <dbReference type="ARBA" id="ARBA00022927"/>
    </source>
</evidence>
<evidence type="ECO:0000256" key="7">
    <source>
        <dbReference type="ARBA" id="ARBA00023136"/>
    </source>
</evidence>
<dbReference type="InterPro" id="IPR003369">
    <property type="entry name" value="TatA/B/E"/>
</dbReference>
<reference evidence="9" key="1">
    <citation type="submission" date="2022-04" db="EMBL/GenBank/DDBJ databases">
        <title>Corynebacterium kalidii LD5P10.</title>
        <authorList>
            <person name="Sun J.Q."/>
        </authorList>
    </citation>
    <scope>NUCLEOTIDE SEQUENCE</scope>
    <source>
        <strain evidence="9">LD5P10</strain>
    </source>
</reference>
<feature type="compositionally biased region" description="Basic and acidic residues" evidence="8">
    <location>
        <begin position="82"/>
        <end position="101"/>
    </location>
</feature>
<evidence type="ECO:0000256" key="6">
    <source>
        <dbReference type="ARBA" id="ARBA00023010"/>
    </source>
</evidence>
<keyword evidence="5" id="KW-1133">Transmembrane helix</keyword>
<dbReference type="AlphaFoldDB" id="A0A9X1WK83"/>
<keyword evidence="7" id="KW-0472">Membrane</keyword>
<sequence>MFGLSIEKIIVVGMVAAVVIGPQRLPLYAEKLATVIRNFRSFTESTRRRAEEELGVPVAAMDPTTWNNRFRAYDPRRIVRDALDSDGTERTPERTPEHTPEHTGGGVAAAASPESGPVPEPLREYRERWVVVGGSSGHPVRRRIVEPVPPDSDVPDIADVADPVGVQEHSVDERTASVGRGADTAQWRHDPA</sequence>
<evidence type="ECO:0000256" key="8">
    <source>
        <dbReference type="SAM" id="MobiDB-lite"/>
    </source>
</evidence>
<evidence type="ECO:0000256" key="1">
    <source>
        <dbReference type="ARBA" id="ARBA00004167"/>
    </source>
</evidence>
<accession>A0A9X1WK83</accession>
<dbReference type="Pfam" id="PF02416">
    <property type="entry name" value="TatA_B_E"/>
    <property type="match status" value="1"/>
</dbReference>
<dbReference type="PRINTS" id="PR01506">
    <property type="entry name" value="TATBPROTEIN"/>
</dbReference>
<evidence type="ECO:0000313" key="10">
    <source>
        <dbReference type="Proteomes" id="UP001139207"/>
    </source>
</evidence>
<evidence type="ECO:0000313" key="9">
    <source>
        <dbReference type="EMBL" id="MCJ7859072.1"/>
    </source>
</evidence>
<keyword evidence="3" id="KW-0812">Transmembrane</keyword>
<dbReference type="EMBL" id="JALIEA010000016">
    <property type="protein sequence ID" value="MCJ7859072.1"/>
    <property type="molecule type" value="Genomic_DNA"/>
</dbReference>
<comment type="subcellular location">
    <subcellularLocation>
        <location evidence="1">Membrane</location>
        <topology evidence="1">Single-pass membrane protein</topology>
    </subcellularLocation>
</comment>
<dbReference type="RefSeq" id="WP_244804800.1">
    <property type="nucleotide sequence ID" value="NZ_JALIEA010000016.1"/>
</dbReference>
<dbReference type="GO" id="GO:0015031">
    <property type="term" value="P:protein transport"/>
    <property type="evidence" value="ECO:0007669"/>
    <property type="project" value="UniProtKB-KW"/>
</dbReference>
<organism evidence="9 10">
    <name type="scientific">Corynebacterium kalidii</name>
    <dbReference type="NCBI Taxonomy" id="2931982"/>
    <lineage>
        <taxon>Bacteria</taxon>
        <taxon>Bacillati</taxon>
        <taxon>Actinomycetota</taxon>
        <taxon>Actinomycetes</taxon>
        <taxon>Mycobacteriales</taxon>
        <taxon>Corynebacteriaceae</taxon>
        <taxon>Corynebacterium</taxon>
    </lineage>
</organism>
<feature type="compositionally biased region" description="Low complexity" evidence="8">
    <location>
        <begin position="155"/>
        <end position="164"/>
    </location>
</feature>
<comment type="caution">
    <text evidence="9">The sequence shown here is derived from an EMBL/GenBank/DDBJ whole genome shotgun (WGS) entry which is preliminary data.</text>
</comment>
<keyword evidence="4" id="KW-0653">Protein transport</keyword>
<proteinExistence type="predicted"/>
<gene>
    <name evidence="9" type="ORF">MUN33_10170</name>
</gene>
<evidence type="ECO:0000256" key="2">
    <source>
        <dbReference type="ARBA" id="ARBA00022448"/>
    </source>
</evidence>
<protein>
    <submittedName>
        <fullName evidence="9">Twin-arginine translocase TatA/TatE family subunit</fullName>
    </submittedName>
</protein>